<feature type="domain" description="HTH lacI-type" evidence="4">
    <location>
        <begin position="2"/>
        <end position="56"/>
    </location>
</feature>
<dbReference type="InterPro" id="IPR000843">
    <property type="entry name" value="HTH_LacI"/>
</dbReference>
<feature type="domain" description="HTH cro/C1-type" evidence="5">
    <location>
        <begin position="3"/>
        <end position="50"/>
    </location>
</feature>
<gene>
    <name evidence="6" type="ORF">NZD89_16700</name>
</gene>
<evidence type="ECO:0000313" key="7">
    <source>
        <dbReference type="Proteomes" id="UP001164761"/>
    </source>
</evidence>
<dbReference type="Gene3D" id="3.40.50.2300">
    <property type="match status" value="2"/>
</dbReference>
<dbReference type="RefSeq" id="WP_268003929.1">
    <property type="nucleotide sequence ID" value="NZ_BSUT01000001.1"/>
</dbReference>
<dbReference type="InterPro" id="IPR028082">
    <property type="entry name" value="Peripla_BP_I"/>
</dbReference>
<dbReference type="SUPFAM" id="SSF47413">
    <property type="entry name" value="lambda repressor-like DNA-binding domains"/>
    <property type="match status" value="1"/>
</dbReference>
<evidence type="ECO:0000259" key="5">
    <source>
        <dbReference type="PROSITE" id="PS50943"/>
    </source>
</evidence>
<dbReference type="PROSITE" id="PS50932">
    <property type="entry name" value="HTH_LACI_2"/>
    <property type="match status" value="1"/>
</dbReference>
<protein>
    <submittedName>
        <fullName evidence="6">LacI family transcriptional regulator</fullName>
    </submittedName>
</protein>
<evidence type="ECO:0000256" key="2">
    <source>
        <dbReference type="ARBA" id="ARBA00023125"/>
    </source>
</evidence>
<reference evidence="6" key="1">
    <citation type="submission" date="2022-08" db="EMBL/GenBank/DDBJ databases">
        <title>Alicyclobacillus fastidiosus DSM 17978, complete genome.</title>
        <authorList>
            <person name="Wang Q."/>
            <person name="Cai R."/>
            <person name="Wang Z."/>
        </authorList>
    </citation>
    <scope>NUCLEOTIDE SEQUENCE</scope>
    <source>
        <strain evidence="6">DSM 17978</strain>
    </source>
</reference>
<dbReference type="CDD" id="cd01392">
    <property type="entry name" value="HTH_LacI"/>
    <property type="match status" value="1"/>
</dbReference>
<keyword evidence="7" id="KW-1185">Reference proteome</keyword>
<dbReference type="InterPro" id="IPR010982">
    <property type="entry name" value="Lambda_DNA-bd_dom_sf"/>
</dbReference>
<dbReference type="PANTHER" id="PTHR30146:SF109">
    <property type="entry name" value="HTH-TYPE TRANSCRIPTIONAL REGULATOR GALS"/>
    <property type="match status" value="1"/>
</dbReference>
<evidence type="ECO:0000256" key="3">
    <source>
        <dbReference type="ARBA" id="ARBA00023163"/>
    </source>
</evidence>
<sequence>MATIDEVAKIAKVSKGTVSNVFSRKRYVSPDVVERVLSAADKLNFKPNYWARTLTTKETRIIGLNMPAERMKFSQFHLSLLNGALQECYEHGYRLLVNTLSSEYLSKVEFMASDPTDGEIILDPEVNDKRIKERMTNGTSLVVVGRPAGDYINQIPYVDNDNISVAECVIAYLIGKGHRHVLFLNSFRSRTVARDRTWGYELAYRNAGLEMNPELVLDRDDSLTSVEFGYTRMKQMLKAYPEITAVATDTDKMALGVYRAVAEMGLKIPDDLSVIAFSDDSVFSSEFSPPLSGMRLNAERLGREAAGLLIERIRDPSTLVTNKIIPAELVIRESC</sequence>
<dbReference type="PROSITE" id="PS50943">
    <property type="entry name" value="HTH_CROC1"/>
    <property type="match status" value="1"/>
</dbReference>
<evidence type="ECO:0000256" key="1">
    <source>
        <dbReference type="ARBA" id="ARBA00023015"/>
    </source>
</evidence>
<dbReference type="InterPro" id="IPR046335">
    <property type="entry name" value="LacI/GalR-like_sensor"/>
</dbReference>
<dbReference type="SMART" id="SM00354">
    <property type="entry name" value="HTH_LACI"/>
    <property type="match status" value="1"/>
</dbReference>
<dbReference type="InterPro" id="IPR001387">
    <property type="entry name" value="Cro/C1-type_HTH"/>
</dbReference>
<dbReference type="Pfam" id="PF13377">
    <property type="entry name" value="Peripla_BP_3"/>
    <property type="match status" value="1"/>
</dbReference>
<keyword evidence="1" id="KW-0805">Transcription regulation</keyword>
<dbReference type="Proteomes" id="UP001164761">
    <property type="component" value="Chromosome"/>
</dbReference>
<keyword evidence="3" id="KW-0804">Transcription</keyword>
<evidence type="ECO:0000313" key="6">
    <source>
        <dbReference type="EMBL" id="WAH40031.1"/>
    </source>
</evidence>
<dbReference type="SUPFAM" id="SSF53822">
    <property type="entry name" value="Periplasmic binding protein-like I"/>
    <property type="match status" value="1"/>
</dbReference>
<dbReference type="PANTHER" id="PTHR30146">
    <property type="entry name" value="LACI-RELATED TRANSCRIPTIONAL REPRESSOR"/>
    <property type="match status" value="1"/>
</dbReference>
<organism evidence="6 7">
    <name type="scientific">Alicyclobacillus fastidiosus</name>
    <dbReference type="NCBI Taxonomy" id="392011"/>
    <lineage>
        <taxon>Bacteria</taxon>
        <taxon>Bacillati</taxon>
        <taxon>Bacillota</taxon>
        <taxon>Bacilli</taxon>
        <taxon>Bacillales</taxon>
        <taxon>Alicyclobacillaceae</taxon>
        <taxon>Alicyclobacillus</taxon>
    </lineage>
</organism>
<dbReference type="EMBL" id="CP104067">
    <property type="protein sequence ID" value="WAH40031.1"/>
    <property type="molecule type" value="Genomic_DNA"/>
</dbReference>
<keyword evidence="2" id="KW-0238">DNA-binding</keyword>
<dbReference type="Pfam" id="PF00356">
    <property type="entry name" value="LacI"/>
    <property type="match status" value="1"/>
</dbReference>
<dbReference type="Gene3D" id="1.10.260.40">
    <property type="entry name" value="lambda repressor-like DNA-binding domains"/>
    <property type="match status" value="1"/>
</dbReference>
<evidence type="ECO:0000259" key="4">
    <source>
        <dbReference type="PROSITE" id="PS50932"/>
    </source>
</evidence>
<accession>A0ABY6ZD33</accession>
<name>A0ABY6ZD33_9BACL</name>
<proteinExistence type="predicted"/>